<dbReference type="Proteomes" id="UP000308600">
    <property type="component" value="Unassembled WGS sequence"/>
</dbReference>
<keyword evidence="2" id="KW-1185">Reference proteome</keyword>
<proteinExistence type="predicted"/>
<gene>
    <name evidence="1" type="ORF">BDN72DRAFT_843665</name>
</gene>
<dbReference type="EMBL" id="ML208391">
    <property type="protein sequence ID" value="TFK66888.1"/>
    <property type="molecule type" value="Genomic_DNA"/>
</dbReference>
<evidence type="ECO:0000313" key="1">
    <source>
        <dbReference type="EMBL" id="TFK66888.1"/>
    </source>
</evidence>
<reference evidence="1 2" key="1">
    <citation type="journal article" date="2019" name="Nat. Ecol. Evol.">
        <title>Megaphylogeny resolves global patterns of mushroom evolution.</title>
        <authorList>
            <person name="Varga T."/>
            <person name="Krizsan K."/>
            <person name="Foldi C."/>
            <person name="Dima B."/>
            <person name="Sanchez-Garcia M."/>
            <person name="Sanchez-Ramirez S."/>
            <person name="Szollosi G.J."/>
            <person name="Szarkandi J.G."/>
            <person name="Papp V."/>
            <person name="Albert L."/>
            <person name="Andreopoulos W."/>
            <person name="Angelini C."/>
            <person name="Antonin V."/>
            <person name="Barry K.W."/>
            <person name="Bougher N.L."/>
            <person name="Buchanan P."/>
            <person name="Buyck B."/>
            <person name="Bense V."/>
            <person name="Catcheside P."/>
            <person name="Chovatia M."/>
            <person name="Cooper J."/>
            <person name="Damon W."/>
            <person name="Desjardin D."/>
            <person name="Finy P."/>
            <person name="Geml J."/>
            <person name="Haridas S."/>
            <person name="Hughes K."/>
            <person name="Justo A."/>
            <person name="Karasinski D."/>
            <person name="Kautmanova I."/>
            <person name="Kiss B."/>
            <person name="Kocsube S."/>
            <person name="Kotiranta H."/>
            <person name="LaButti K.M."/>
            <person name="Lechner B.E."/>
            <person name="Liimatainen K."/>
            <person name="Lipzen A."/>
            <person name="Lukacs Z."/>
            <person name="Mihaltcheva S."/>
            <person name="Morgado L.N."/>
            <person name="Niskanen T."/>
            <person name="Noordeloos M.E."/>
            <person name="Ohm R.A."/>
            <person name="Ortiz-Santana B."/>
            <person name="Ovrebo C."/>
            <person name="Racz N."/>
            <person name="Riley R."/>
            <person name="Savchenko A."/>
            <person name="Shiryaev A."/>
            <person name="Soop K."/>
            <person name="Spirin V."/>
            <person name="Szebenyi C."/>
            <person name="Tomsovsky M."/>
            <person name="Tulloss R.E."/>
            <person name="Uehling J."/>
            <person name="Grigoriev I.V."/>
            <person name="Vagvolgyi C."/>
            <person name="Papp T."/>
            <person name="Martin F.M."/>
            <person name="Miettinen O."/>
            <person name="Hibbett D.S."/>
            <person name="Nagy L.G."/>
        </authorList>
    </citation>
    <scope>NUCLEOTIDE SEQUENCE [LARGE SCALE GENOMIC DNA]</scope>
    <source>
        <strain evidence="1 2">NL-1719</strain>
    </source>
</reference>
<name>A0ACD3ALU0_9AGAR</name>
<sequence length="313" mass="35617">MTNPRLDRHSSWRSRSTVNYFIDMQSPTLPEDIERYIWETFADLYPKEVPNCCQVSDQIKKWLQPMLHRVVVAYLYSRWPNIQESASNDLTAYPNYVQHVLLGGTLSQDPDLTKCLNLLPLLPNVKDLAIWWDGSGVVGALLPYCAHLQPERLSISFETLLGPGRGLRGYTRHSIFSRLTHLEVIIDCDDWNDWKDLAELPCLTHLSLTLGSSVEVIEGALAECKHLKILTRVTQGVGLQEQETCRLRPSAVLSYTQTDPRVVEFECGYLADWKAFAFGEPNMWTIAERVVEERLRDKSGSVVDTSTPVDPLL</sequence>
<protein>
    <submittedName>
        <fullName evidence="1">Uncharacterized protein</fullName>
    </submittedName>
</protein>
<accession>A0ACD3ALU0</accession>
<evidence type="ECO:0000313" key="2">
    <source>
        <dbReference type="Proteomes" id="UP000308600"/>
    </source>
</evidence>
<organism evidence="1 2">
    <name type="scientific">Pluteus cervinus</name>
    <dbReference type="NCBI Taxonomy" id="181527"/>
    <lineage>
        <taxon>Eukaryota</taxon>
        <taxon>Fungi</taxon>
        <taxon>Dikarya</taxon>
        <taxon>Basidiomycota</taxon>
        <taxon>Agaricomycotina</taxon>
        <taxon>Agaricomycetes</taxon>
        <taxon>Agaricomycetidae</taxon>
        <taxon>Agaricales</taxon>
        <taxon>Pluteineae</taxon>
        <taxon>Pluteaceae</taxon>
        <taxon>Pluteus</taxon>
    </lineage>
</organism>